<gene>
    <name evidence="7" type="primary">PRP45</name>
    <name evidence="7" type="ORF">A0H81_10731</name>
</gene>
<feature type="region of interest" description="Disordered" evidence="5">
    <location>
        <begin position="527"/>
        <end position="552"/>
    </location>
</feature>
<dbReference type="Proteomes" id="UP000092993">
    <property type="component" value="Unassembled WGS sequence"/>
</dbReference>
<keyword evidence="3" id="KW-0539">Nucleus</keyword>
<dbReference type="GO" id="GO:0000398">
    <property type="term" value="P:mRNA splicing, via spliceosome"/>
    <property type="evidence" value="ECO:0007669"/>
    <property type="project" value="InterPro"/>
</dbReference>
<organism evidence="7 8">
    <name type="scientific">Grifola frondosa</name>
    <name type="common">Maitake</name>
    <name type="synonym">Polyporus frondosus</name>
    <dbReference type="NCBI Taxonomy" id="5627"/>
    <lineage>
        <taxon>Eukaryota</taxon>
        <taxon>Fungi</taxon>
        <taxon>Dikarya</taxon>
        <taxon>Basidiomycota</taxon>
        <taxon>Agaricomycotina</taxon>
        <taxon>Agaricomycetes</taxon>
        <taxon>Polyporales</taxon>
        <taxon>Grifolaceae</taxon>
        <taxon>Grifola</taxon>
    </lineage>
</organism>
<keyword evidence="8" id="KW-1185">Reference proteome</keyword>
<evidence type="ECO:0000313" key="7">
    <source>
        <dbReference type="EMBL" id="OBZ69275.1"/>
    </source>
</evidence>
<dbReference type="GO" id="GO:0005681">
    <property type="term" value="C:spliceosomal complex"/>
    <property type="evidence" value="ECO:0007669"/>
    <property type="project" value="UniProtKB-UniRule"/>
</dbReference>
<dbReference type="AlphaFoldDB" id="A0A1C7LX42"/>
<evidence type="ECO:0000256" key="1">
    <source>
        <dbReference type="ARBA" id="ARBA00010197"/>
    </source>
</evidence>
<feature type="compositionally biased region" description="Basic and acidic residues" evidence="5">
    <location>
        <begin position="542"/>
        <end position="552"/>
    </location>
</feature>
<comment type="similarity">
    <text evidence="1 3">Belongs to the SNW family.</text>
</comment>
<evidence type="ECO:0000256" key="3">
    <source>
        <dbReference type="RuleBase" id="RU367140"/>
    </source>
</evidence>
<feature type="compositionally biased region" description="Pro residues" evidence="5">
    <location>
        <begin position="206"/>
        <end position="217"/>
    </location>
</feature>
<evidence type="ECO:0000313" key="8">
    <source>
        <dbReference type="Proteomes" id="UP000092993"/>
    </source>
</evidence>
<comment type="caution">
    <text evidence="7">The sequence shown here is derived from an EMBL/GenBank/DDBJ whole genome shotgun (WGS) entry which is preliminary data.</text>
</comment>
<feature type="compositionally biased region" description="Basic and acidic residues" evidence="5">
    <location>
        <begin position="358"/>
        <end position="373"/>
    </location>
</feature>
<proteinExistence type="inferred from homology"/>
<dbReference type="EMBL" id="LUGG01000018">
    <property type="protein sequence ID" value="OBZ69275.1"/>
    <property type="molecule type" value="Genomic_DNA"/>
</dbReference>
<feature type="region of interest" description="Disordered" evidence="5">
    <location>
        <begin position="317"/>
        <end position="382"/>
    </location>
</feature>
<protein>
    <recommendedName>
        <fullName evidence="2 3">Pre-mRNA-processing protein 45</fullName>
    </recommendedName>
</protein>
<sequence>MATALAALLPKPVSAPSVSDDEDDIGQVQASFSQSVMIRSVVPAYTKRKGWNPSSSEDFGDGGAYPECHIAQYPLEMGKKKASSGNTLALQVDSEGNVRYDAIAHQGQRAGKIIQSQFKDLVPLAHRKDLDDTARILERPSEDEVQATAEKTRAALEKLPSEDIFYQIYTWTTGGSDGLKQRIIKMTEVVEDPLEPPRFKHKKIPRGPPSPPPPVLRSPPRKATAQEQKEWMIPPCISNWKNNKGYTIPLDKRLAADGRGLQDVHINDNFAKFSEALFIADRHAREEVRQRALMQQKLAEKEKAQKEENLRMLAQRAREERAGIPSRVAETKPTAERTAAMQSSLGAYGSDSGSGEENQMRQEKRREREREMRMSNMGQEQRAKMLARQQNRDISEKIALGLAKPTLSKESMLDSRLFNQESLSGSFAEDDAYNLYDRPLFHGSTAAAAIYKARGNITEGNQDSFGEGTEEGIGKALDNDRFGLGQARVGFEGAQEQEVREGPVQFEKDTGDVFGLDKFLDEAKSGKKRGLDTDVGGARKRQQLDRAAERDS</sequence>
<feature type="region of interest" description="Disordered" evidence="5">
    <location>
        <begin position="1"/>
        <end position="23"/>
    </location>
</feature>
<accession>A0A1C7LX42</accession>
<keyword evidence="3" id="KW-0507">mRNA processing</keyword>
<evidence type="ECO:0000259" key="6">
    <source>
        <dbReference type="Pfam" id="PF02731"/>
    </source>
</evidence>
<dbReference type="OMA" id="YGQRRGW"/>
<feature type="region of interest" description="Disordered" evidence="5">
    <location>
        <begin position="194"/>
        <end position="228"/>
    </location>
</feature>
<dbReference type="InterPro" id="IPR004015">
    <property type="entry name" value="SKI-int_prot_SKIP_SNW-dom"/>
</dbReference>
<comment type="subcellular location">
    <subcellularLocation>
        <location evidence="3">Nucleus</location>
    </subcellularLocation>
</comment>
<feature type="domain" description="SKI-interacting protein SKIP SNW" evidence="6">
    <location>
        <begin position="176"/>
        <end position="321"/>
    </location>
</feature>
<evidence type="ECO:0000256" key="5">
    <source>
        <dbReference type="SAM" id="MobiDB-lite"/>
    </source>
</evidence>
<dbReference type="STRING" id="5627.A0A1C7LX42"/>
<keyword evidence="4" id="KW-0175">Coiled coil</keyword>
<comment type="subunit">
    <text evidence="3">Associated with the spliceosome.</text>
</comment>
<feature type="compositionally biased region" description="Polar residues" evidence="5">
    <location>
        <begin position="340"/>
        <end position="355"/>
    </location>
</feature>
<reference evidence="7 8" key="1">
    <citation type="submission" date="2016-03" db="EMBL/GenBank/DDBJ databases">
        <title>Whole genome sequencing of Grifola frondosa 9006-11.</title>
        <authorList>
            <person name="Min B."/>
            <person name="Park H."/>
            <person name="Kim J.-G."/>
            <person name="Cho H."/>
            <person name="Oh Y.-L."/>
            <person name="Kong W.-S."/>
            <person name="Choi I.-G."/>
        </authorList>
    </citation>
    <scope>NUCLEOTIDE SEQUENCE [LARGE SCALE GENOMIC DNA]</scope>
    <source>
        <strain evidence="7 8">9006-11</strain>
    </source>
</reference>
<evidence type="ECO:0000256" key="2">
    <source>
        <dbReference type="ARBA" id="ARBA00022160"/>
    </source>
</evidence>
<comment type="function">
    <text evidence="3">Involved in pre-mRNA splicing.</text>
</comment>
<dbReference type="PANTHER" id="PTHR12096">
    <property type="entry name" value="NUCLEAR PROTEIN SKIP-RELATED"/>
    <property type="match status" value="1"/>
</dbReference>
<dbReference type="OrthoDB" id="666364at2759"/>
<keyword evidence="3" id="KW-0508">mRNA splicing</keyword>
<feature type="coiled-coil region" evidence="4">
    <location>
        <begin position="284"/>
        <end position="316"/>
    </location>
</feature>
<name>A0A1C7LX42_GRIFR</name>
<dbReference type="Pfam" id="PF02731">
    <property type="entry name" value="SKIP_SNW"/>
    <property type="match status" value="1"/>
</dbReference>
<evidence type="ECO:0000256" key="4">
    <source>
        <dbReference type="SAM" id="Coils"/>
    </source>
</evidence>
<keyword evidence="3" id="KW-0747">Spliceosome</keyword>
<dbReference type="InterPro" id="IPR017862">
    <property type="entry name" value="SKI-int_prot_SKIP"/>
</dbReference>